<dbReference type="PANTHER" id="PTHR11439:SF475">
    <property type="entry name" value="CYSTEINE-RICH RLK (RECEPTOR-LIKE PROTEIN KINASE) 8"/>
    <property type="match status" value="1"/>
</dbReference>
<feature type="compositionally biased region" description="Basic and acidic residues" evidence="1">
    <location>
        <begin position="214"/>
        <end position="226"/>
    </location>
</feature>
<dbReference type="InterPro" id="IPR054722">
    <property type="entry name" value="PolX-like_BBD"/>
</dbReference>
<evidence type="ECO:0000313" key="5">
    <source>
        <dbReference type="Proteomes" id="UP001188597"/>
    </source>
</evidence>
<feature type="region of interest" description="Disordered" evidence="1">
    <location>
        <begin position="214"/>
        <end position="233"/>
    </location>
</feature>
<dbReference type="Pfam" id="PF07727">
    <property type="entry name" value="RVT_2"/>
    <property type="match status" value="1"/>
</dbReference>
<accession>A0AA88W956</accession>
<proteinExistence type="predicted"/>
<evidence type="ECO:0000256" key="1">
    <source>
        <dbReference type="SAM" id="MobiDB-lite"/>
    </source>
</evidence>
<feature type="domain" description="Reverse transcriptase Ty1/copia-type" evidence="2">
    <location>
        <begin position="230"/>
        <end position="296"/>
    </location>
</feature>
<dbReference type="Pfam" id="PF22936">
    <property type="entry name" value="Pol_BBD"/>
    <property type="match status" value="1"/>
</dbReference>
<dbReference type="AlphaFoldDB" id="A0AA88W956"/>
<evidence type="ECO:0000259" key="2">
    <source>
        <dbReference type="Pfam" id="PF07727"/>
    </source>
</evidence>
<dbReference type="InterPro" id="IPR013103">
    <property type="entry name" value="RVT_2"/>
</dbReference>
<dbReference type="EMBL" id="JAVXUP010000906">
    <property type="protein sequence ID" value="KAK3018980.1"/>
    <property type="molecule type" value="Genomic_DNA"/>
</dbReference>
<evidence type="ECO:0008006" key="6">
    <source>
        <dbReference type="Google" id="ProtNLM"/>
    </source>
</evidence>
<reference evidence="4" key="1">
    <citation type="submission" date="2022-12" db="EMBL/GenBank/DDBJ databases">
        <title>Draft genome assemblies for two species of Escallonia (Escalloniales).</title>
        <authorList>
            <person name="Chanderbali A."/>
            <person name="Dervinis C."/>
            <person name="Anghel I."/>
            <person name="Soltis D."/>
            <person name="Soltis P."/>
            <person name="Zapata F."/>
        </authorList>
    </citation>
    <scope>NUCLEOTIDE SEQUENCE</scope>
    <source>
        <strain evidence="4">UCBG64.0493</strain>
        <tissue evidence="4">Leaf</tissue>
    </source>
</reference>
<evidence type="ECO:0000313" key="4">
    <source>
        <dbReference type="EMBL" id="KAK3018980.1"/>
    </source>
</evidence>
<sequence>MGIKQGSMTINQYFTKGVNSEEEWDAQASVAISERIDEEQEEEIDFDQRDLEDLNSSHKIAEDNIMKQALAANFLEEVDYNNDWIFDSGCSNHMTGDKEKLKSMSEYKGDRVVVTANNSRLAIAHVGKATIASRFSQSQVQLQDVYHVPEVVLLDTNEIKERMGERIAVEEDAEQPSSISTIKLRLEIFGAIEEPDSTQERLEGPWQTEAYYKTPEETRPGQHEDIQRDEEDEIHQTKENLSVRFQMKELGELNHFLGLKVDYTREGLFICQQKYARDLLQKFGMLECKSILTPMEPNVKLCAVEGKDLEDASMYWQLVGSLIYLTLMRADIAFAVGIVSWFMQTPKKPHLKMVRRIIRYVKSTIDYGLLYRRSETCRLVGYCDANHAGDHATRRSTTGYVFSLGSGAVS</sequence>
<name>A0AA88W956_9ASTE</name>
<evidence type="ECO:0000259" key="3">
    <source>
        <dbReference type="Pfam" id="PF22936"/>
    </source>
</evidence>
<comment type="caution">
    <text evidence="4">The sequence shown here is derived from an EMBL/GenBank/DDBJ whole genome shotgun (WGS) entry which is preliminary data.</text>
</comment>
<feature type="domain" description="Retrovirus-related Pol polyprotein from transposon TNT 1-94-like beta-barrel" evidence="3">
    <location>
        <begin position="84"/>
        <end position="151"/>
    </location>
</feature>
<dbReference type="PANTHER" id="PTHR11439">
    <property type="entry name" value="GAG-POL-RELATED RETROTRANSPOSON"/>
    <property type="match status" value="1"/>
</dbReference>
<keyword evidence="5" id="KW-1185">Reference proteome</keyword>
<protein>
    <recommendedName>
        <fullName evidence="6">Reverse transcriptase Ty1/copia-type domain-containing protein</fullName>
    </recommendedName>
</protein>
<organism evidence="4 5">
    <name type="scientific">Escallonia herrerae</name>
    <dbReference type="NCBI Taxonomy" id="1293975"/>
    <lineage>
        <taxon>Eukaryota</taxon>
        <taxon>Viridiplantae</taxon>
        <taxon>Streptophyta</taxon>
        <taxon>Embryophyta</taxon>
        <taxon>Tracheophyta</taxon>
        <taxon>Spermatophyta</taxon>
        <taxon>Magnoliopsida</taxon>
        <taxon>eudicotyledons</taxon>
        <taxon>Gunneridae</taxon>
        <taxon>Pentapetalae</taxon>
        <taxon>asterids</taxon>
        <taxon>campanulids</taxon>
        <taxon>Escalloniales</taxon>
        <taxon>Escalloniaceae</taxon>
        <taxon>Escallonia</taxon>
    </lineage>
</organism>
<dbReference type="Proteomes" id="UP001188597">
    <property type="component" value="Unassembled WGS sequence"/>
</dbReference>
<gene>
    <name evidence="4" type="ORF">RJ639_003399</name>
</gene>